<dbReference type="PANTHER" id="PTHR43798:SF31">
    <property type="entry name" value="AB HYDROLASE SUPERFAMILY PROTEIN YCLE"/>
    <property type="match status" value="1"/>
</dbReference>
<sequence length="260" mass="27851">MNTGEQTPVIFINGLIGTLKSQLSEQAFSGRPMAAPDLLGYGYGCEAGRQAGVIDIAAQVEHLEQKIAQQLGERKVHLVGHSVGGVVAYLFALRYPERVAGVVSVEGNFSLKDAFWSSSVARAPAQEVADMLAGYRAQPHTWLTKAGLAPEAPLLERAQAWLAHQPAGTLQAMAKSVVAITGAPDYPEQLQRLFERTPVHLLAGERSVSGWDIPAWAHSASHGLTLMPDTGHLMMLEDPAGFARCLAAILVQLDQQTARA</sequence>
<dbReference type="Proteomes" id="UP000316123">
    <property type="component" value="Unassembled WGS sequence"/>
</dbReference>
<accession>A0A9X9BPM3</accession>
<dbReference type="PRINTS" id="PR00412">
    <property type="entry name" value="EPOXHYDRLASE"/>
</dbReference>
<feature type="domain" description="AB hydrolase-1" evidence="2">
    <location>
        <begin position="10"/>
        <end position="244"/>
    </location>
</feature>
<dbReference type="Gene3D" id="3.40.50.1820">
    <property type="entry name" value="alpha/beta hydrolase"/>
    <property type="match status" value="1"/>
</dbReference>
<evidence type="ECO:0000256" key="1">
    <source>
        <dbReference type="ARBA" id="ARBA00022801"/>
    </source>
</evidence>
<dbReference type="GO" id="GO:0016787">
    <property type="term" value="F:hydrolase activity"/>
    <property type="evidence" value="ECO:0007669"/>
    <property type="project" value="UniProtKB-KW"/>
</dbReference>
<dbReference type="PRINTS" id="PR00111">
    <property type="entry name" value="ABHYDROLASE"/>
</dbReference>
<dbReference type="InterPro" id="IPR029058">
    <property type="entry name" value="AB_hydrolase_fold"/>
</dbReference>
<dbReference type="Pfam" id="PF12697">
    <property type="entry name" value="Abhydrolase_6"/>
    <property type="match status" value="1"/>
</dbReference>
<dbReference type="PANTHER" id="PTHR43798">
    <property type="entry name" value="MONOACYLGLYCEROL LIPASE"/>
    <property type="match status" value="1"/>
</dbReference>
<organism evidence="3 4">
    <name type="scientific">Pseudomonas marginalis</name>
    <name type="common">Pseudomonas panacis</name>
    <dbReference type="NCBI Taxonomy" id="298"/>
    <lineage>
        <taxon>Bacteria</taxon>
        <taxon>Pseudomonadati</taxon>
        <taxon>Pseudomonadota</taxon>
        <taxon>Gammaproteobacteria</taxon>
        <taxon>Pseudomonadales</taxon>
        <taxon>Pseudomonadaceae</taxon>
        <taxon>Pseudomonas</taxon>
    </lineage>
</organism>
<proteinExistence type="predicted"/>
<comment type="caution">
    <text evidence="3">The sequence shown here is derived from an EMBL/GenBank/DDBJ whole genome shotgun (WGS) entry which is preliminary data.</text>
</comment>
<dbReference type="GO" id="GO:0016020">
    <property type="term" value="C:membrane"/>
    <property type="evidence" value="ECO:0007669"/>
    <property type="project" value="TreeGrafter"/>
</dbReference>
<dbReference type="EMBL" id="VFEQ01000017">
    <property type="protein sequence ID" value="TWR54682.1"/>
    <property type="molecule type" value="Genomic_DNA"/>
</dbReference>
<dbReference type="OrthoDB" id="5380819at2"/>
<dbReference type="SUPFAM" id="SSF53474">
    <property type="entry name" value="alpha/beta-Hydrolases"/>
    <property type="match status" value="1"/>
</dbReference>
<protein>
    <submittedName>
        <fullName evidence="3">Alpha/beta fold hydrolase</fullName>
    </submittedName>
</protein>
<dbReference type="RefSeq" id="WP_074844788.1">
    <property type="nucleotide sequence ID" value="NZ_FNSU01000001.1"/>
</dbReference>
<gene>
    <name evidence="3" type="ORF">FIV41_22090</name>
</gene>
<evidence type="ECO:0000313" key="4">
    <source>
        <dbReference type="Proteomes" id="UP000316123"/>
    </source>
</evidence>
<dbReference type="InterPro" id="IPR050266">
    <property type="entry name" value="AB_hydrolase_sf"/>
</dbReference>
<dbReference type="InterPro" id="IPR000639">
    <property type="entry name" value="Epox_hydrolase-like"/>
</dbReference>
<keyword evidence="1 3" id="KW-0378">Hydrolase</keyword>
<name>A0A9X9BPM3_PSEMA</name>
<reference evidence="3 4" key="1">
    <citation type="submission" date="2019-06" db="EMBL/GenBank/DDBJ databases">
        <title>Pseudomonas bimorpha sp. nov. isolated from bovine raw milk and skim milk concentrate.</title>
        <authorList>
            <person name="Hofmann K."/>
            <person name="Huptas C."/>
            <person name="Doll E."/>
            <person name="Scherer S."/>
            <person name="Wenning M."/>
        </authorList>
    </citation>
    <scope>NUCLEOTIDE SEQUENCE [LARGE SCALE GENOMIC DNA]</scope>
    <source>
        <strain evidence="3 4">DSM 13124</strain>
    </source>
</reference>
<dbReference type="InterPro" id="IPR000073">
    <property type="entry name" value="AB_hydrolase_1"/>
</dbReference>
<evidence type="ECO:0000313" key="3">
    <source>
        <dbReference type="EMBL" id="TWR54682.1"/>
    </source>
</evidence>
<dbReference type="AlphaFoldDB" id="A0A9X9BPM3"/>
<evidence type="ECO:0000259" key="2">
    <source>
        <dbReference type="Pfam" id="PF12697"/>
    </source>
</evidence>